<proteinExistence type="predicted"/>
<dbReference type="PROSITE" id="PS51257">
    <property type="entry name" value="PROKAR_LIPOPROTEIN"/>
    <property type="match status" value="1"/>
</dbReference>
<evidence type="ECO:0000256" key="1">
    <source>
        <dbReference type="SAM" id="SignalP"/>
    </source>
</evidence>
<protein>
    <recommendedName>
        <fullName evidence="4">DUF2291 domain-containing protein</fullName>
    </recommendedName>
</protein>
<dbReference type="Proteomes" id="UP001205906">
    <property type="component" value="Unassembled WGS sequence"/>
</dbReference>
<gene>
    <name evidence="2" type="ORF">NGM99_14885</name>
</gene>
<accession>A0ABT1C8F9</accession>
<organism evidence="2 3">
    <name type="scientific">Mesorhizobium liriopis</name>
    <dbReference type="NCBI Taxonomy" id="2953882"/>
    <lineage>
        <taxon>Bacteria</taxon>
        <taxon>Pseudomonadati</taxon>
        <taxon>Pseudomonadota</taxon>
        <taxon>Alphaproteobacteria</taxon>
        <taxon>Hyphomicrobiales</taxon>
        <taxon>Phyllobacteriaceae</taxon>
        <taxon>Mesorhizobium</taxon>
    </lineage>
</organism>
<dbReference type="RefSeq" id="WP_252820282.1">
    <property type="nucleotide sequence ID" value="NZ_JAMXQS010000007.1"/>
</dbReference>
<keyword evidence="1" id="KW-0732">Signal</keyword>
<keyword evidence="3" id="KW-1185">Reference proteome</keyword>
<name>A0ABT1C8F9_9HYPH</name>
<sequence length="196" mass="21378">MRGLFRLVGAAALALSCSAWPTLAGEEGNYVSAATNFVKEHVLPWANDPVIVDAILRQNAETAGFDQARIDGLDKEWRAEVERPNKPEIQALLSHEASKFLRTRRDETHGLVTEIILMDARGLNTAQTDATSDFWQGDEAKFQKSFSAGSGAIFVDDIEEDESTGILQTQVSITITDPESGQPIGAMTVGIDMDRL</sequence>
<comment type="caution">
    <text evidence="2">The sequence shown here is derived from an EMBL/GenBank/DDBJ whole genome shotgun (WGS) entry which is preliminary data.</text>
</comment>
<evidence type="ECO:0000313" key="2">
    <source>
        <dbReference type="EMBL" id="MCO6051067.1"/>
    </source>
</evidence>
<reference evidence="2 3" key="1">
    <citation type="submission" date="2022-06" db="EMBL/GenBank/DDBJ databases">
        <title>Mesorhizobium sp. strain RP14 Genome sequencing and assembly.</title>
        <authorList>
            <person name="Kim I."/>
        </authorList>
    </citation>
    <scope>NUCLEOTIDE SEQUENCE [LARGE SCALE GENOMIC DNA]</scope>
    <source>
        <strain evidence="3">RP14(2022)</strain>
    </source>
</reference>
<evidence type="ECO:0000313" key="3">
    <source>
        <dbReference type="Proteomes" id="UP001205906"/>
    </source>
</evidence>
<feature type="chain" id="PRO_5046388324" description="DUF2291 domain-containing protein" evidence="1">
    <location>
        <begin position="25"/>
        <end position="196"/>
    </location>
</feature>
<feature type="signal peptide" evidence="1">
    <location>
        <begin position="1"/>
        <end position="24"/>
    </location>
</feature>
<evidence type="ECO:0008006" key="4">
    <source>
        <dbReference type="Google" id="ProtNLM"/>
    </source>
</evidence>
<dbReference type="EMBL" id="JAMXQS010000007">
    <property type="protein sequence ID" value="MCO6051067.1"/>
    <property type="molecule type" value="Genomic_DNA"/>
</dbReference>